<evidence type="ECO:0000256" key="1">
    <source>
        <dbReference type="SAM" id="MobiDB-lite"/>
    </source>
</evidence>
<name>A0A8J2M7U5_9NEOP</name>
<dbReference type="EMBL" id="CAKASE010000043">
    <property type="protein sequence ID" value="CAG9558020.1"/>
    <property type="molecule type" value="Genomic_DNA"/>
</dbReference>
<protein>
    <submittedName>
        <fullName evidence="4">(African queen) hypothetical protein</fullName>
    </submittedName>
</protein>
<feature type="compositionally biased region" description="Polar residues" evidence="1">
    <location>
        <begin position="102"/>
        <end position="120"/>
    </location>
</feature>
<gene>
    <name evidence="2" type="ORF">DCHRY22_LOCUS260</name>
    <name evidence="3" type="ORF">DCHRY22_LOCUS262</name>
    <name evidence="4" type="ORF">DCHRY22_LOCUS264</name>
</gene>
<organism evidence="4 5">
    <name type="scientific">Danaus chrysippus</name>
    <name type="common">African queen</name>
    <dbReference type="NCBI Taxonomy" id="151541"/>
    <lineage>
        <taxon>Eukaryota</taxon>
        <taxon>Metazoa</taxon>
        <taxon>Ecdysozoa</taxon>
        <taxon>Arthropoda</taxon>
        <taxon>Hexapoda</taxon>
        <taxon>Insecta</taxon>
        <taxon>Pterygota</taxon>
        <taxon>Neoptera</taxon>
        <taxon>Endopterygota</taxon>
        <taxon>Lepidoptera</taxon>
        <taxon>Glossata</taxon>
        <taxon>Ditrysia</taxon>
        <taxon>Papilionoidea</taxon>
        <taxon>Nymphalidae</taxon>
        <taxon>Danainae</taxon>
        <taxon>Danaini</taxon>
        <taxon>Danaina</taxon>
        <taxon>Danaus</taxon>
        <taxon>Anosia</taxon>
    </lineage>
</organism>
<accession>A0A8J2M7U5</accession>
<feature type="compositionally biased region" description="Low complexity" evidence="1">
    <location>
        <begin position="261"/>
        <end position="275"/>
    </location>
</feature>
<dbReference type="EMBL" id="CAKASE010000043">
    <property type="protein sequence ID" value="CAG9558018.1"/>
    <property type="molecule type" value="Genomic_DNA"/>
</dbReference>
<evidence type="ECO:0000313" key="3">
    <source>
        <dbReference type="EMBL" id="CAG9558018.1"/>
    </source>
</evidence>
<feature type="region of interest" description="Disordered" evidence="1">
    <location>
        <begin position="297"/>
        <end position="345"/>
    </location>
</feature>
<feature type="compositionally biased region" description="Low complexity" evidence="1">
    <location>
        <begin position="308"/>
        <end position="321"/>
    </location>
</feature>
<dbReference type="Proteomes" id="UP000789524">
    <property type="component" value="Unassembled WGS sequence"/>
</dbReference>
<reference evidence="4" key="1">
    <citation type="submission" date="2021-09" db="EMBL/GenBank/DDBJ databases">
        <authorList>
            <person name="Martin H S."/>
        </authorList>
    </citation>
    <scope>NUCLEOTIDE SEQUENCE</scope>
</reference>
<proteinExistence type="predicted"/>
<keyword evidence="5" id="KW-1185">Reference proteome</keyword>
<dbReference type="EMBL" id="CAKASE010000043">
    <property type="protein sequence ID" value="CAG9558016.1"/>
    <property type="molecule type" value="Genomic_DNA"/>
</dbReference>
<feature type="compositionally biased region" description="Acidic residues" evidence="1">
    <location>
        <begin position="133"/>
        <end position="148"/>
    </location>
</feature>
<feature type="region of interest" description="Disordered" evidence="1">
    <location>
        <begin position="93"/>
        <end position="152"/>
    </location>
</feature>
<evidence type="ECO:0000313" key="5">
    <source>
        <dbReference type="Proteomes" id="UP000789524"/>
    </source>
</evidence>
<dbReference type="OrthoDB" id="7491133at2759"/>
<dbReference type="AlphaFoldDB" id="A0A8J2M7U5"/>
<comment type="caution">
    <text evidence="4">The sequence shown here is derived from an EMBL/GenBank/DDBJ whole genome shotgun (WGS) entry which is preliminary data.</text>
</comment>
<evidence type="ECO:0000313" key="2">
    <source>
        <dbReference type="EMBL" id="CAG9558016.1"/>
    </source>
</evidence>
<feature type="region of interest" description="Disordered" evidence="1">
    <location>
        <begin position="256"/>
        <end position="275"/>
    </location>
</feature>
<sequence>MANKASIPLISSVLNEIKLQFEEELNPDDPKLTIIHSITPEQLHSSGMIKSTSKAKIKGSILEYITSYVQVRRGRSRPPSGNDMSAALRRDAGITPHPHENVASTSAPRESHATTRTTEISIPLNRAAASDSPENEDVFDDELEEDPTQTELSQRYPALPRTPCPKNLFIGNMLYSYLNNLYSTDRHLYPKRWNNLKKNDPDQAWHSLNRTMVTFFNSRWKNQGVQLEMGETPVDSMSYHDLKLSIVQTITEAHAAQGANSTPAPTSGSTPSLGTDSIMRLERSIGRLEEAARVLTSHTTKVTGREISSSTPQPLSQPQLTGFPSTSGPQKRPHESDSEEEVLVG</sequence>
<evidence type="ECO:0000313" key="4">
    <source>
        <dbReference type="EMBL" id="CAG9558020.1"/>
    </source>
</evidence>